<evidence type="ECO:0000259" key="2">
    <source>
        <dbReference type="Pfam" id="PF14341"/>
    </source>
</evidence>
<accession>A0A3N4UTG0</accession>
<dbReference type="Pfam" id="PF13681">
    <property type="entry name" value="PilX"/>
    <property type="match status" value="1"/>
</dbReference>
<organism evidence="3 4">
    <name type="scientific">Tibeticola sediminis</name>
    <dbReference type="NCBI Taxonomy" id="1917811"/>
    <lineage>
        <taxon>Bacteria</taxon>
        <taxon>Pseudomonadati</taxon>
        <taxon>Pseudomonadota</taxon>
        <taxon>Betaproteobacteria</taxon>
        <taxon>Burkholderiales</taxon>
        <taxon>Comamonadaceae</taxon>
        <taxon>Tibeticola</taxon>
    </lineage>
</organism>
<evidence type="ECO:0000313" key="3">
    <source>
        <dbReference type="EMBL" id="RPE64960.1"/>
    </source>
</evidence>
<name>A0A3N4UTG0_9BURK</name>
<gene>
    <name evidence="3" type="ORF">EDC62_2083</name>
</gene>
<dbReference type="OrthoDB" id="5801860at2"/>
<feature type="domain" description="PilX/PilW C-terminal" evidence="1">
    <location>
        <begin position="111"/>
        <end position="182"/>
    </location>
</feature>
<dbReference type="EMBL" id="RKQL01000005">
    <property type="protein sequence ID" value="RPE64960.1"/>
    <property type="molecule type" value="Genomic_DNA"/>
</dbReference>
<dbReference type="Pfam" id="PF14341">
    <property type="entry name" value="PilX_N"/>
    <property type="match status" value="1"/>
</dbReference>
<dbReference type="RefSeq" id="WP_124223390.1">
    <property type="nucleotide sequence ID" value="NZ_RKQL01000005.1"/>
</dbReference>
<reference evidence="3 4" key="1">
    <citation type="submission" date="2018-11" db="EMBL/GenBank/DDBJ databases">
        <title>Genomic Encyclopedia of Type Strains, Phase IV (KMG-IV): sequencing the most valuable type-strain genomes for metagenomic binning, comparative biology and taxonomic classification.</title>
        <authorList>
            <person name="Goeker M."/>
        </authorList>
    </citation>
    <scope>NUCLEOTIDE SEQUENCE [LARGE SCALE GENOMIC DNA]</scope>
    <source>
        <strain evidence="3 4">DSM 101684</strain>
    </source>
</reference>
<feature type="domain" description="Type 4 fimbrial biogenesis protein PilX N-terminal" evidence="2">
    <location>
        <begin position="20"/>
        <end position="66"/>
    </location>
</feature>
<keyword evidence="4" id="KW-1185">Reference proteome</keyword>
<dbReference type="InterPro" id="IPR025746">
    <property type="entry name" value="PilX_N_dom"/>
</dbReference>
<sequence>MNAARHAPAHRRLPARRKQSGVALIMSLIILVLMTLLGLAAIRGVTQQERMAANSQSRNVSFQAAEKTLRDIEAAIEAASPRITQTAGTCATVSALMVCGPPAASDTPRWRDASFNSWANWNTIGTGALAITPQYFVEYLGNSYSCNPADAGAINNCYRYRITARAGGSGGRAMVMLQSVYATE</sequence>
<evidence type="ECO:0000313" key="4">
    <source>
        <dbReference type="Proteomes" id="UP000272193"/>
    </source>
</evidence>
<dbReference type="AlphaFoldDB" id="A0A3N4UTG0"/>
<evidence type="ECO:0000259" key="1">
    <source>
        <dbReference type="Pfam" id="PF13681"/>
    </source>
</evidence>
<dbReference type="InterPro" id="IPR025205">
    <property type="entry name" value="PilX/PilW_C"/>
</dbReference>
<protein>
    <submittedName>
        <fullName evidence="3">Type IV pilus assembly protein PilX</fullName>
    </submittedName>
</protein>
<comment type="caution">
    <text evidence="3">The sequence shown here is derived from an EMBL/GenBank/DDBJ whole genome shotgun (WGS) entry which is preliminary data.</text>
</comment>
<dbReference type="Proteomes" id="UP000272193">
    <property type="component" value="Unassembled WGS sequence"/>
</dbReference>
<proteinExistence type="predicted"/>